<gene>
    <name evidence="3" type="ORF">KF707C_26960</name>
</gene>
<proteinExistence type="predicted"/>
<feature type="compositionally biased region" description="Polar residues" evidence="1">
    <location>
        <begin position="475"/>
        <end position="485"/>
    </location>
</feature>
<dbReference type="KEGG" id="pfuw:KF707C_26960"/>
<dbReference type="AlphaFoldDB" id="A0AAD1FFV5"/>
<dbReference type="EMBL" id="AP014862">
    <property type="protein sequence ID" value="BAU74384.1"/>
    <property type="molecule type" value="Genomic_DNA"/>
</dbReference>
<organism evidence="3 4">
    <name type="scientific">Metapseudomonas furukawaii</name>
    <name type="common">Pseudomonas furukawaii</name>
    <dbReference type="NCBI Taxonomy" id="1149133"/>
    <lineage>
        <taxon>Bacteria</taxon>
        <taxon>Pseudomonadati</taxon>
        <taxon>Pseudomonadota</taxon>
        <taxon>Gammaproteobacteria</taxon>
        <taxon>Pseudomonadales</taxon>
        <taxon>Pseudomonadaceae</taxon>
        <taxon>Metapseudomonas</taxon>
    </lineage>
</organism>
<dbReference type="CDD" id="cd19958">
    <property type="entry name" value="pyocin_knob"/>
    <property type="match status" value="1"/>
</dbReference>
<dbReference type="InterPro" id="IPR037053">
    <property type="entry name" value="Phage_tail_collar_dom_sf"/>
</dbReference>
<dbReference type="Pfam" id="PF07484">
    <property type="entry name" value="Collar"/>
    <property type="match status" value="1"/>
</dbReference>
<reference evidence="4" key="1">
    <citation type="submission" date="2015-05" db="EMBL/GenBank/DDBJ databases">
        <title>Draft genome sequencing of a biphenyl-degrading bacterium, Pseudomonas balearica KF707 (=NBRC110670).</title>
        <authorList>
            <person name="Kimura N."/>
            <person name="Hirose J."/>
            <person name="Watanabe T."/>
            <person name="Suenaga H."/>
            <person name="Fujihara H."/>
            <person name="Noguchi M."/>
            <person name="Hashimoto M."/>
            <person name="Shimodaira J."/>
            <person name="Tsuchikane K."/>
            <person name="Hosoyama A."/>
            <person name="Yamazoe A."/>
            <person name="Fujita N."/>
            <person name="Furukawa K."/>
        </authorList>
    </citation>
    <scope>NUCLEOTIDE SEQUENCE [LARGE SCALE GENOMIC DNA]</scope>
    <source>
        <strain evidence="4">DSM 10086 / NBRC 110670 / KF707</strain>
    </source>
</reference>
<evidence type="ECO:0000259" key="2">
    <source>
        <dbReference type="Pfam" id="PF07484"/>
    </source>
</evidence>
<dbReference type="Proteomes" id="UP000218554">
    <property type="component" value="Chromosome"/>
</dbReference>
<protein>
    <submittedName>
        <fullName evidence="3">Phage tail fiber protein</fullName>
    </submittedName>
</protein>
<feature type="region of interest" description="Disordered" evidence="1">
    <location>
        <begin position="462"/>
        <end position="487"/>
    </location>
</feature>
<evidence type="ECO:0000313" key="3">
    <source>
        <dbReference type="EMBL" id="BAU74384.1"/>
    </source>
</evidence>
<accession>A0AAD1FFV5</accession>
<dbReference type="Gene3D" id="3.90.1340.10">
    <property type="entry name" value="Phage tail collar domain"/>
    <property type="match status" value="1"/>
</dbReference>
<evidence type="ECO:0000313" key="4">
    <source>
        <dbReference type="Proteomes" id="UP000218554"/>
    </source>
</evidence>
<name>A0AAD1FFV5_METFU</name>
<reference evidence="3 4" key="2">
    <citation type="journal article" date="2017" name="Int. J. Syst. Evol. Microbiol.">
        <title>Pseudomonas furukawaii sp. nov., a polychlorinated biphenyl-degrading bacterium isolated from biphenyl-contaminated soil in Japan.</title>
        <authorList>
            <person name="Kimura N."/>
            <person name="Watanabe T."/>
            <person name="Suenaga H."/>
            <person name="Fujihara H."/>
            <person name="Futagami T."/>
            <person name="Goto M."/>
            <person name="Hanada S."/>
            <person name="Hirose J."/>
        </authorList>
    </citation>
    <scope>NUCLEOTIDE SEQUENCE [LARGE SCALE GENOMIC DNA]</scope>
    <source>
        <strain evidence="4">DSM 10086 / NBRC 110670 / KF707</strain>
    </source>
</reference>
<sequence>MANLPERPEYAEGIYQIELTDPVVGGVEGISNRQARQLAGRTGWLRQAIERILSGAQVVARASQLESARRFIFRGAATGEASFDGSSNAVVELTLANSGAKAGTYPVVSIDAKGLVTAGRALRPDDIPALPWSRITSGKPTSLAGYGITDALPASAFNWLNLPGKPTTFLPERHGHAWSEIAATPTTLAGYGITDALRANALTWANLTGKPGAFPPSSHTHPWSAISGTPGTLAGYGITEVPELVRTLGWRTRSAATANEAGGDFNLITRPGCHDILMHGANRNGPGGGYYYVLVFEYAGTNLTQLLVPYSTGGLIYRHRYNNVWGNYSYLLDSNNQHLHAGAPGQVAAFAGAAPPPGWLKANGAAVSRTHYARLFAAIGTRYGAGDGKTTFNLPDLRGEFIRGWDDARGLDASRTLGSVQGHLLGTHSHAATSAAAGQHNHVATAGAAGAHSHTLSRAANGGTFTNVPFPGHNPSGTFTTSTDGTHVHPINVAANGSHNHAISVTATGGHETRPRNLALLYCIKY</sequence>
<evidence type="ECO:0000256" key="1">
    <source>
        <dbReference type="SAM" id="MobiDB-lite"/>
    </source>
</evidence>
<feature type="domain" description="Phage tail collar" evidence="2">
    <location>
        <begin position="345"/>
        <end position="402"/>
    </location>
</feature>
<dbReference type="SUPFAM" id="SSF88874">
    <property type="entry name" value="Receptor-binding domain of short tail fibre protein gp12"/>
    <property type="match status" value="1"/>
</dbReference>
<keyword evidence="4" id="KW-1185">Reference proteome</keyword>
<dbReference type="InterPro" id="IPR011083">
    <property type="entry name" value="Phage_tail_collar_dom"/>
</dbReference>
<dbReference type="RefSeq" id="WP_004421802.1">
    <property type="nucleotide sequence ID" value="NZ_AJMR01000170.1"/>
</dbReference>